<proteinExistence type="inferred from homology"/>
<dbReference type="GO" id="GO:0051082">
    <property type="term" value="F:unfolded protein binding"/>
    <property type="evidence" value="ECO:0007669"/>
    <property type="project" value="TreeGrafter"/>
</dbReference>
<dbReference type="Gene3D" id="2.30.22.10">
    <property type="entry name" value="Head domain of nucleotide exchange factor GrpE"/>
    <property type="match status" value="1"/>
</dbReference>
<dbReference type="AlphaFoldDB" id="A0A382T2Y7"/>
<dbReference type="PRINTS" id="PR00773">
    <property type="entry name" value="GRPEPROTEIN"/>
</dbReference>
<evidence type="ECO:0000256" key="3">
    <source>
        <dbReference type="SAM" id="MobiDB-lite"/>
    </source>
</evidence>
<reference evidence="4" key="1">
    <citation type="submission" date="2018-05" db="EMBL/GenBank/DDBJ databases">
        <authorList>
            <person name="Lanie J.A."/>
            <person name="Ng W.-L."/>
            <person name="Kazmierczak K.M."/>
            <person name="Andrzejewski T.M."/>
            <person name="Davidsen T.M."/>
            <person name="Wayne K.J."/>
            <person name="Tettelin H."/>
            <person name="Glass J.I."/>
            <person name="Rusch D."/>
            <person name="Podicherti R."/>
            <person name="Tsui H.-C.T."/>
            <person name="Winkler M.E."/>
        </authorList>
    </citation>
    <scope>NUCLEOTIDE SEQUENCE</scope>
</reference>
<accession>A0A382T2Y7</accession>
<dbReference type="CDD" id="cd00446">
    <property type="entry name" value="GrpE"/>
    <property type="match status" value="1"/>
</dbReference>
<dbReference type="HAMAP" id="MF_01151">
    <property type="entry name" value="GrpE"/>
    <property type="match status" value="1"/>
</dbReference>
<dbReference type="InterPro" id="IPR000740">
    <property type="entry name" value="GrpE"/>
</dbReference>
<dbReference type="Pfam" id="PF01025">
    <property type="entry name" value="GrpE"/>
    <property type="match status" value="1"/>
</dbReference>
<dbReference type="PANTHER" id="PTHR21237">
    <property type="entry name" value="GRPE PROTEIN"/>
    <property type="match status" value="1"/>
</dbReference>
<feature type="region of interest" description="Disordered" evidence="3">
    <location>
        <begin position="1"/>
        <end position="35"/>
    </location>
</feature>
<dbReference type="GO" id="GO:0006457">
    <property type="term" value="P:protein folding"/>
    <property type="evidence" value="ECO:0007669"/>
    <property type="project" value="InterPro"/>
</dbReference>
<dbReference type="InterPro" id="IPR013805">
    <property type="entry name" value="GrpE_CC"/>
</dbReference>
<sequence>MSKKEKKNRVDSESTPIPKKESKQKTGSADQEEDYQKLNDDYLRLAAEFDNYKKRISKDQENIAISAVSMFALSLLPLVDSFDNALEQNDNNNIKTLYEQLIKSLEAIEIVEVPGVGNPFNPKFHEAMEHDGEGEEQKVSEVLRKGFMFRDRLIRPALVKVSSE</sequence>
<dbReference type="SUPFAM" id="SSF51064">
    <property type="entry name" value="Head domain of nucleotide exchange factor GrpE"/>
    <property type="match status" value="1"/>
</dbReference>
<dbReference type="GO" id="GO:0000774">
    <property type="term" value="F:adenyl-nucleotide exchange factor activity"/>
    <property type="evidence" value="ECO:0007669"/>
    <property type="project" value="InterPro"/>
</dbReference>
<keyword evidence="2" id="KW-0143">Chaperone</keyword>
<evidence type="ECO:0008006" key="5">
    <source>
        <dbReference type="Google" id="ProtNLM"/>
    </source>
</evidence>
<evidence type="ECO:0000313" key="4">
    <source>
        <dbReference type="EMBL" id="SVD16524.1"/>
    </source>
</evidence>
<dbReference type="Gene3D" id="3.90.20.20">
    <property type="match status" value="1"/>
</dbReference>
<dbReference type="SUPFAM" id="SSF58014">
    <property type="entry name" value="Coiled-coil domain of nucleotide exchange factor GrpE"/>
    <property type="match status" value="1"/>
</dbReference>
<dbReference type="PANTHER" id="PTHR21237:SF23">
    <property type="entry name" value="GRPE PROTEIN HOMOLOG, MITOCHONDRIAL"/>
    <property type="match status" value="1"/>
</dbReference>
<dbReference type="EMBL" id="UINC01133535">
    <property type="protein sequence ID" value="SVD16524.1"/>
    <property type="molecule type" value="Genomic_DNA"/>
</dbReference>
<protein>
    <recommendedName>
        <fullName evidence="5">GrpE protein homolog</fullName>
    </recommendedName>
</protein>
<organism evidence="4">
    <name type="scientific">marine metagenome</name>
    <dbReference type="NCBI Taxonomy" id="408172"/>
    <lineage>
        <taxon>unclassified sequences</taxon>
        <taxon>metagenomes</taxon>
        <taxon>ecological metagenomes</taxon>
    </lineage>
</organism>
<evidence type="ECO:0000256" key="1">
    <source>
        <dbReference type="ARBA" id="ARBA00009054"/>
    </source>
</evidence>
<name>A0A382T2Y7_9ZZZZ</name>
<dbReference type="PROSITE" id="PS01071">
    <property type="entry name" value="GRPE"/>
    <property type="match status" value="1"/>
</dbReference>
<dbReference type="InterPro" id="IPR009012">
    <property type="entry name" value="GrpE_head"/>
</dbReference>
<dbReference type="GO" id="GO:0042803">
    <property type="term" value="F:protein homodimerization activity"/>
    <property type="evidence" value="ECO:0007669"/>
    <property type="project" value="InterPro"/>
</dbReference>
<gene>
    <name evidence="4" type="ORF">METZ01_LOCUS369378</name>
</gene>
<dbReference type="GO" id="GO:0051087">
    <property type="term" value="F:protein-folding chaperone binding"/>
    <property type="evidence" value="ECO:0007669"/>
    <property type="project" value="InterPro"/>
</dbReference>
<comment type="similarity">
    <text evidence="1">Belongs to the GrpE family.</text>
</comment>
<feature type="compositionally biased region" description="Basic and acidic residues" evidence="3">
    <location>
        <begin position="8"/>
        <end position="24"/>
    </location>
</feature>
<evidence type="ECO:0000256" key="2">
    <source>
        <dbReference type="ARBA" id="ARBA00023186"/>
    </source>
</evidence>